<keyword evidence="3" id="KW-0808">Transferase</keyword>
<protein>
    <submittedName>
        <fullName evidence="3">FkbM family methyltransferase</fullName>
    </submittedName>
</protein>
<dbReference type="Proteomes" id="UP000756530">
    <property type="component" value="Unassembled WGS sequence"/>
</dbReference>
<dbReference type="PANTHER" id="PTHR36973:SF4">
    <property type="entry name" value="NODULATION PROTEIN"/>
    <property type="match status" value="1"/>
</dbReference>
<dbReference type="GO" id="GO:0032259">
    <property type="term" value="P:methylation"/>
    <property type="evidence" value="ECO:0007669"/>
    <property type="project" value="UniProtKB-KW"/>
</dbReference>
<dbReference type="NCBIfam" id="TIGR01444">
    <property type="entry name" value="fkbM_fam"/>
    <property type="match status" value="1"/>
</dbReference>
<evidence type="ECO:0000313" key="4">
    <source>
        <dbReference type="Proteomes" id="UP000756530"/>
    </source>
</evidence>
<dbReference type="Pfam" id="PF05050">
    <property type="entry name" value="Methyltransf_21"/>
    <property type="match status" value="1"/>
</dbReference>
<dbReference type="InterPro" id="IPR006342">
    <property type="entry name" value="FkbM_mtfrase"/>
</dbReference>
<reference evidence="3 4" key="1">
    <citation type="submission" date="2021-05" db="EMBL/GenBank/DDBJ databases">
        <title>Culturable bacteria isolated from Daya Bay.</title>
        <authorList>
            <person name="Zheng W."/>
            <person name="Yu S."/>
            <person name="Huang Y."/>
        </authorList>
    </citation>
    <scope>NUCLEOTIDE SEQUENCE [LARGE SCALE GENOMIC DNA]</scope>
    <source>
        <strain evidence="3 4">DP4N28-5</strain>
    </source>
</reference>
<keyword evidence="4" id="KW-1185">Reference proteome</keyword>
<dbReference type="InterPro" id="IPR053188">
    <property type="entry name" value="FkbM_Methyltransferase"/>
</dbReference>
<proteinExistence type="predicted"/>
<evidence type="ECO:0000256" key="1">
    <source>
        <dbReference type="SAM" id="MobiDB-lite"/>
    </source>
</evidence>
<dbReference type="RefSeq" id="WP_218391986.1">
    <property type="nucleotide sequence ID" value="NZ_JAHUZE010000002.1"/>
</dbReference>
<dbReference type="PANTHER" id="PTHR36973">
    <property type="entry name" value="SLL1456 PROTEIN-RELATED"/>
    <property type="match status" value="1"/>
</dbReference>
<dbReference type="GO" id="GO:0008168">
    <property type="term" value="F:methyltransferase activity"/>
    <property type="evidence" value="ECO:0007669"/>
    <property type="project" value="UniProtKB-KW"/>
</dbReference>
<keyword evidence="3" id="KW-0489">Methyltransferase</keyword>
<name>A0ABS6T1E2_9RHOB</name>
<organism evidence="3 4">
    <name type="scientific">Maritimibacter dapengensis</name>
    <dbReference type="NCBI Taxonomy" id="2836868"/>
    <lineage>
        <taxon>Bacteria</taxon>
        <taxon>Pseudomonadati</taxon>
        <taxon>Pseudomonadota</taxon>
        <taxon>Alphaproteobacteria</taxon>
        <taxon>Rhodobacterales</taxon>
        <taxon>Roseobacteraceae</taxon>
        <taxon>Maritimibacter</taxon>
    </lineage>
</organism>
<accession>A0ABS6T1E2</accession>
<gene>
    <name evidence="3" type="ORF">KJP28_07705</name>
</gene>
<sequence>MKSLFQRRRPDPPQTPAAPAPKTARSRARPSPTSEEFLGAYFGADDALTIFDVGAHHGQSARKYAGMFPNAKIYSFEPFPESFAILSALEIDRLTPVDLGLSSEERTETFQVNAGSATNSLLPLSENAKTTWGGNKGLEALEEVACRFTTLDAFMAREGLKRIDFMKLDVQGAEFKVLEGAKATLGAQRIGLIQMEIILGDTYAAQKPFSYYLDQLAHHGYRLRMVSDLVVVEGQLVQMDAFFEA</sequence>
<feature type="region of interest" description="Disordered" evidence="1">
    <location>
        <begin position="1"/>
        <end position="33"/>
    </location>
</feature>
<comment type="caution">
    <text evidence="3">The sequence shown here is derived from an EMBL/GenBank/DDBJ whole genome shotgun (WGS) entry which is preliminary data.</text>
</comment>
<feature type="domain" description="Methyltransferase FkbM" evidence="2">
    <location>
        <begin position="52"/>
        <end position="223"/>
    </location>
</feature>
<dbReference type="EMBL" id="JAHUZE010000002">
    <property type="protein sequence ID" value="MBV7378810.1"/>
    <property type="molecule type" value="Genomic_DNA"/>
</dbReference>
<evidence type="ECO:0000259" key="2">
    <source>
        <dbReference type="Pfam" id="PF05050"/>
    </source>
</evidence>
<evidence type="ECO:0000313" key="3">
    <source>
        <dbReference type="EMBL" id="MBV7378810.1"/>
    </source>
</evidence>